<evidence type="ECO:0000313" key="6">
    <source>
        <dbReference type="Proteomes" id="UP000632125"/>
    </source>
</evidence>
<feature type="region of interest" description="Disordered" evidence="1">
    <location>
        <begin position="1"/>
        <end position="23"/>
    </location>
</feature>
<feature type="domain" description="DUF5643" evidence="4">
    <location>
        <begin position="237"/>
        <end position="332"/>
    </location>
</feature>
<keyword evidence="6" id="KW-1185">Reference proteome</keyword>
<dbReference type="Pfam" id="PF18705">
    <property type="entry name" value="DUF5643"/>
    <property type="match status" value="1"/>
</dbReference>
<keyword evidence="2" id="KW-0472">Membrane</keyword>
<proteinExistence type="predicted"/>
<dbReference type="Gene3D" id="2.60.40.1630">
    <property type="entry name" value="bacillus anthracis domain"/>
    <property type="match status" value="1"/>
</dbReference>
<organism evidence="5 6">
    <name type="scientific">Paenibacillus arenilitoris</name>
    <dbReference type="NCBI Taxonomy" id="2772299"/>
    <lineage>
        <taxon>Bacteria</taxon>
        <taxon>Bacillati</taxon>
        <taxon>Bacillota</taxon>
        <taxon>Bacilli</taxon>
        <taxon>Bacillales</taxon>
        <taxon>Paenibacillaceae</taxon>
        <taxon>Paenibacillus</taxon>
    </lineage>
</organism>
<dbReference type="Proteomes" id="UP000632125">
    <property type="component" value="Unassembled WGS sequence"/>
</dbReference>
<reference evidence="5" key="1">
    <citation type="submission" date="2020-09" db="EMBL/GenBank/DDBJ databases">
        <title>A novel bacterium of genus Paenibacillus, isolated from South China Sea.</title>
        <authorList>
            <person name="Huang H."/>
            <person name="Mo K."/>
            <person name="Hu Y."/>
        </authorList>
    </citation>
    <scope>NUCLEOTIDE SEQUENCE</scope>
    <source>
        <strain evidence="5">IB182493</strain>
    </source>
</reference>
<keyword evidence="2" id="KW-0812">Transmembrane</keyword>
<evidence type="ECO:0000256" key="2">
    <source>
        <dbReference type="SAM" id="Phobius"/>
    </source>
</evidence>
<dbReference type="AlphaFoldDB" id="A0A927CVK7"/>
<feature type="domain" description="DUF4179" evidence="3">
    <location>
        <begin position="58"/>
        <end position="146"/>
    </location>
</feature>
<dbReference type="Pfam" id="PF13786">
    <property type="entry name" value="DUF4179"/>
    <property type="match status" value="1"/>
</dbReference>
<dbReference type="EMBL" id="JACXIY010000053">
    <property type="protein sequence ID" value="MBD2872621.1"/>
    <property type="molecule type" value="Genomic_DNA"/>
</dbReference>
<protein>
    <submittedName>
        <fullName evidence="5">DUF4179 domain-containing protein</fullName>
    </submittedName>
</protein>
<dbReference type="InterPro" id="IPR025436">
    <property type="entry name" value="DUF4179"/>
</dbReference>
<dbReference type="RefSeq" id="WP_190867464.1">
    <property type="nucleotide sequence ID" value="NZ_JACXIY010000053.1"/>
</dbReference>
<evidence type="ECO:0000256" key="1">
    <source>
        <dbReference type="SAM" id="MobiDB-lite"/>
    </source>
</evidence>
<feature type="compositionally biased region" description="Basic and acidic residues" evidence="1">
    <location>
        <begin position="8"/>
        <end position="23"/>
    </location>
</feature>
<sequence>MMAGEEANTERNERSLRADRERTERELLQLPEEALDTAIRNGLSMGRSRAIRGRRGKIGIGTLAAAMSMLLLLTAFVKVSPAFASIVRDIPGLGGFVELIEGDKSLLSAVNNEFIQPVNASDEKNGYKLTVEGILADEGRLIILYTGEGPGITDQSEIRDFKLMDGGGKDVIGGISTSFFPGGDESEAKPIIHNYVDVVMGEGIPIPERIRFAARLGDQWLEVAFPVEHERFSGMSDTIRVDRSFAIAGQRFTVTDAIITPLQVKLTIESDSANAKRSNLLIDIALVDEMGRKYTSRGGLGELDGKITYLFQSSYFEKPKRLTLVADGLLLSERNKTFVINTDRLATLRTPDGRMRLEEVEDVGDSLKLTILVDGLNETETKLGYDLFKHKGAFKDASGQTHRLLDRDGIKRSIRNTETGSTHLIYYFIPKADYKQPLTFDIKQYPGYALQEVSVPIK</sequence>
<name>A0A927CVK7_9BACL</name>
<keyword evidence="2" id="KW-1133">Transmembrane helix</keyword>
<dbReference type="InterPro" id="IPR040680">
    <property type="entry name" value="DUF5643"/>
</dbReference>
<accession>A0A927CVK7</accession>
<evidence type="ECO:0000313" key="5">
    <source>
        <dbReference type="EMBL" id="MBD2872621.1"/>
    </source>
</evidence>
<comment type="caution">
    <text evidence="5">The sequence shown here is derived from an EMBL/GenBank/DDBJ whole genome shotgun (WGS) entry which is preliminary data.</text>
</comment>
<evidence type="ECO:0000259" key="3">
    <source>
        <dbReference type="Pfam" id="PF13786"/>
    </source>
</evidence>
<gene>
    <name evidence="5" type="ORF">IDH41_29020</name>
</gene>
<feature type="transmembrane region" description="Helical" evidence="2">
    <location>
        <begin position="58"/>
        <end position="77"/>
    </location>
</feature>
<evidence type="ECO:0000259" key="4">
    <source>
        <dbReference type="Pfam" id="PF18705"/>
    </source>
</evidence>